<dbReference type="SUPFAM" id="SSF56349">
    <property type="entry name" value="DNA breaking-rejoining enzymes"/>
    <property type="match status" value="1"/>
</dbReference>
<reference evidence="3" key="1">
    <citation type="journal article" date="2014" name="Front. Microbiol.">
        <title>High frequency of phylogenetically diverse reductive dehalogenase-homologous genes in deep subseafloor sedimentary metagenomes.</title>
        <authorList>
            <person name="Kawai M."/>
            <person name="Futagami T."/>
            <person name="Toyoda A."/>
            <person name="Takaki Y."/>
            <person name="Nishi S."/>
            <person name="Hori S."/>
            <person name="Arai W."/>
            <person name="Tsubouchi T."/>
            <person name="Morono Y."/>
            <person name="Uchiyama I."/>
            <person name="Ito T."/>
            <person name="Fujiyama A."/>
            <person name="Inagaki F."/>
            <person name="Takami H."/>
        </authorList>
    </citation>
    <scope>NUCLEOTIDE SEQUENCE</scope>
    <source>
        <strain evidence="3">Expedition CK06-06</strain>
    </source>
</reference>
<sequence>MPVSTLNQALEYYRKFSTAVLNRSPSTVRNTEVAIRQLLNFLGVDPHPAEIQRETIIDFLSWLRKKPRWEGHPGNHPGGKLTGISVNTYFRALRAFFNWLVREKLIPSSPMEGLPTPSIEDKLPSHISLDQAEKLIRSIDINSPAGARDKA</sequence>
<dbReference type="Gene3D" id="1.10.150.130">
    <property type="match status" value="1"/>
</dbReference>
<feature type="domain" description="Core-binding (CB)" evidence="2">
    <location>
        <begin position="4"/>
        <end position="101"/>
    </location>
</feature>
<evidence type="ECO:0000313" key="3">
    <source>
        <dbReference type="EMBL" id="GAI13816.1"/>
    </source>
</evidence>
<organism evidence="3">
    <name type="scientific">marine sediment metagenome</name>
    <dbReference type="NCBI Taxonomy" id="412755"/>
    <lineage>
        <taxon>unclassified sequences</taxon>
        <taxon>metagenomes</taxon>
        <taxon>ecological metagenomes</taxon>
    </lineage>
</organism>
<accession>X1M6U5</accession>
<dbReference type="InterPro" id="IPR044068">
    <property type="entry name" value="CB"/>
</dbReference>
<dbReference type="InterPro" id="IPR010998">
    <property type="entry name" value="Integrase_recombinase_N"/>
</dbReference>
<dbReference type="PROSITE" id="PS51900">
    <property type="entry name" value="CB"/>
    <property type="match status" value="1"/>
</dbReference>
<dbReference type="EMBL" id="BARV01003951">
    <property type="protein sequence ID" value="GAI13816.1"/>
    <property type="molecule type" value="Genomic_DNA"/>
</dbReference>
<comment type="caution">
    <text evidence="3">The sequence shown here is derived from an EMBL/GenBank/DDBJ whole genome shotgun (WGS) entry which is preliminary data.</text>
</comment>
<proteinExistence type="predicted"/>
<dbReference type="AlphaFoldDB" id="X1M6U5"/>
<evidence type="ECO:0000256" key="1">
    <source>
        <dbReference type="ARBA" id="ARBA00023125"/>
    </source>
</evidence>
<protein>
    <recommendedName>
        <fullName evidence="2">Core-binding (CB) domain-containing protein</fullName>
    </recommendedName>
</protein>
<keyword evidence="1" id="KW-0238">DNA-binding</keyword>
<dbReference type="InterPro" id="IPR004107">
    <property type="entry name" value="Integrase_SAM-like_N"/>
</dbReference>
<gene>
    <name evidence="3" type="ORF">S06H3_09110</name>
</gene>
<evidence type="ECO:0000259" key="2">
    <source>
        <dbReference type="PROSITE" id="PS51900"/>
    </source>
</evidence>
<dbReference type="GO" id="GO:0003677">
    <property type="term" value="F:DNA binding"/>
    <property type="evidence" value="ECO:0007669"/>
    <property type="project" value="UniProtKB-KW"/>
</dbReference>
<feature type="non-terminal residue" evidence="3">
    <location>
        <position position="151"/>
    </location>
</feature>
<dbReference type="InterPro" id="IPR011010">
    <property type="entry name" value="DNA_brk_join_enz"/>
</dbReference>
<name>X1M6U5_9ZZZZ</name>
<dbReference type="Pfam" id="PF13495">
    <property type="entry name" value="Phage_int_SAM_4"/>
    <property type="match status" value="1"/>
</dbReference>